<dbReference type="AlphaFoldDB" id="A0A0F7ZWZ7"/>
<feature type="signal peptide" evidence="1">
    <location>
        <begin position="1"/>
        <end position="21"/>
    </location>
</feature>
<evidence type="ECO:0000313" key="2">
    <source>
        <dbReference type="EMBL" id="KJZ69842.1"/>
    </source>
</evidence>
<organism evidence="2 3">
    <name type="scientific">Hirsutella minnesotensis 3608</name>
    <dbReference type="NCBI Taxonomy" id="1043627"/>
    <lineage>
        <taxon>Eukaryota</taxon>
        <taxon>Fungi</taxon>
        <taxon>Dikarya</taxon>
        <taxon>Ascomycota</taxon>
        <taxon>Pezizomycotina</taxon>
        <taxon>Sordariomycetes</taxon>
        <taxon>Hypocreomycetidae</taxon>
        <taxon>Hypocreales</taxon>
        <taxon>Ophiocordycipitaceae</taxon>
        <taxon>Hirsutella</taxon>
    </lineage>
</organism>
<evidence type="ECO:0008006" key="4">
    <source>
        <dbReference type="Google" id="ProtNLM"/>
    </source>
</evidence>
<protein>
    <recommendedName>
        <fullName evidence="4">Ecp2 effector protein domain-containing protein</fullName>
    </recommendedName>
</protein>
<proteinExistence type="predicted"/>
<keyword evidence="3" id="KW-1185">Reference proteome</keyword>
<keyword evidence="1" id="KW-0732">Signal</keyword>
<gene>
    <name evidence="2" type="ORF">HIM_10770</name>
</gene>
<evidence type="ECO:0000313" key="3">
    <source>
        <dbReference type="Proteomes" id="UP000054481"/>
    </source>
</evidence>
<evidence type="ECO:0000256" key="1">
    <source>
        <dbReference type="SAM" id="SignalP"/>
    </source>
</evidence>
<accession>A0A0F7ZWZ7</accession>
<feature type="chain" id="PRO_5002526074" description="Ecp2 effector protein domain-containing protein" evidence="1">
    <location>
        <begin position="22"/>
        <end position="165"/>
    </location>
</feature>
<dbReference type="Proteomes" id="UP000054481">
    <property type="component" value="Unassembled WGS sequence"/>
</dbReference>
<dbReference type="EMBL" id="KQ030673">
    <property type="protein sequence ID" value="KJZ69842.1"/>
    <property type="molecule type" value="Genomic_DNA"/>
</dbReference>
<dbReference type="OrthoDB" id="3689965at2759"/>
<reference evidence="2 3" key="1">
    <citation type="journal article" date="2014" name="Genome Biol. Evol.">
        <title>Comparative genomics and transcriptomics analyses reveal divergent lifestyle features of nematode endoparasitic fungus Hirsutella minnesotensis.</title>
        <authorList>
            <person name="Lai Y."/>
            <person name="Liu K."/>
            <person name="Zhang X."/>
            <person name="Zhang X."/>
            <person name="Li K."/>
            <person name="Wang N."/>
            <person name="Shu C."/>
            <person name="Wu Y."/>
            <person name="Wang C."/>
            <person name="Bushley K.E."/>
            <person name="Xiang M."/>
            <person name="Liu X."/>
        </authorList>
    </citation>
    <scope>NUCLEOTIDE SEQUENCE [LARGE SCALE GENOMIC DNA]</scope>
    <source>
        <strain evidence="2 3">3608</strain>
    </source>
</reference>
<sequence length="165" mass="18124">MRAFQILLGAVALGGTTYSTCFSPEPANQICYNTDGATAQNIDLKDVKWIAGYLRHYENQQKKQGKSPFHEMPVDKADNCAEWTVAERGNVMVLAKLVGERDAAVTFSDIASTIHSNEKSLVNCGTAGGQMGVIVDKNSDLYKMKEFTERGFTTEGIVIKIVREP</sequence>
<name>A0A0F7ZWZ7_9HYPO</name>